<organism evidence="4 5">
    <name type="scientific">Actinomycetospora chlora</name>
    <dbReference type="NCBI Taxonomy" id="663608"/>
    <lineage>
        <taxon>Bacteria</taxon>
        <taxon>Bacillati</taxon>
        <taxon>Actinomycetota</taxon>
        <taxon>Actinomycetes</taxon>
        <taxon>Pseudonocardiales</taxon>
        <taxon>Pseudonocardiaceae</taxon>
        <taxon>Actinomycetospora</taxon>
    </lineage>
</organism>
<gene>
    <name evidence="4" type="ORF">GCM10023200_42310</name>
</gene>
<name>A0ABP9BW93_9PSEU</name>
<feature type="domain" description="CsbD-like" evidence="3">
    <location>
        <begin position="5"/>
        <end position="57"/>
    </location>
</feature>
<proteinExistence type="inferred from homology"/>
<feature type="compositionally biased region" description="Basic and acidic residues" evidence="2">
    <location>
        <begin position="29"/>
        <end position="57"/>
    </location>
</feature>
<dbReference type="EMBL" id="BAABHO010000039">
    <property type="protein sequence ID" value="GAA4801054.1"/>
    <property type="molecule type" value="Genomic_DNA"/>
</dbReference>
<keyword evidence="5" id="KW-1185">Reference proteome</keyword>
<accession>A0ABP9BW93</accession>
<dbReference type="SUPFAM" id="SSF69047">
    <property type="entry name" value="Hypothetical protein YjbJ"/>
    <property type="match status" value="1"/>
</dbReference>
<dbReference type="Proteomes" id="UP001500928">
    <property type="component" value="Unassembled WGS sequence"/>
</dbReference>
<evidence type="ECO:0000256" key="2">
    <source>
        <dbReference type="SAM" id="MobiDB-lite"/>
    </source>
</evidence>
<reference evidence="5" key="1">
    <citation type="journal article" date="2019" name="Int. J. Syst. Evol. Microbiol.">
        <title>The Global Catalogue of Microorganisms (GCM) 10K type strain sequencing project: providing services to taxonomists for standard genome sequencing and annotation.</title>
        <authorList>
            <consortium name="The Broad Institute Genomics Platform"/>
            <consortium name="The Broad Institute Genome Sequencing Center for Infectious Disease"/>
            <person name="Wu L."/>
            <person name="Ma J."/>
        </authorList>
    </citation>
    <scope>NUCLEOTIDE SEQUENCE [LARGE SCALE GENOMIC DNA]</scope>
    <source>
        <strain evidence="5">JCM 17979</strain>
    </source>
</reference>
<evidence type="ECO:0000313" key="4">
    <source>
        <dbReference type="EMBL" id="GAA4801054.1"/>
    </source>
</evidence>
<evidence type="ECO:0000256" key="1">
    <source>
        <dbReference type="ARBA" id="ARBA00009129"/>
    </source>
</evidence>
<dbReference type="InterPro" id="IPR008462">
    <property type="entry name" value="CsbD"/>
</dbReference>
<feature type="region of interest" description="Disordered" evidence="2">
    <location>
        <begin position="1"/>
        <end position="57"/>
    </location>
</feature>
<comment type="caution">
    <text evidence="4">The sequence shown here is derived from an EMBL/GenBank/DDBJ whole genome shotgun (WGS) entry which is preliminary data.</text>
</comment>
<protein>
    <submittedName>
        <fullName evidence="4">CsbD family protein</fullName>
    </submittedName>
</protein>
<evidence type="ECO:0000313" key="5">
    <source>
        <dbReference type="Proteomes" id="UP001500928"/>
    </source>
</evidence>
<comment type="similarity">
    <text evidence="1">Belongs to the UPF0337 (CsbD) family.</text>
</comment>
<evidence type="ECO:0000259" key="3">
    <source>
        <dbReference type="Pfam" id="PF05532"/>
    </source>
</evidence>
<dbReference type="Pfam" id="PF05532">
    <property type="entry name" value="CsbD"/>
    <property type="match status" value="1"/>
</dbReference>
<dbReference type="RefSeq" id="WP_345419862.1">
    <property type="nucleotide sequence ID" value="NZ_BAABHO010000039.1"/>
</dbReference>
<sequence>MGADDKIDNKADKLKGKVKEAAGTAQGDEELRHEGKADQTKGDIKQAGEKIKDAFKS</sequence>
<feature type="compositionally biased region" description="Basic and acidic residues" evidence="2">
    <location>
        <begin position="1"/>
        <end position="20"/>
    </location>
</feature>
<dbReference type="Gene3D" id="1.10.1470.10">
    <property type="entry name" value="YjbJ"/>
    <property type="match status" value="1"/>
</dbReference>
<dbReference type="InterPro" id="IPR036629">
    <property type="entry name" value="YjbJ_sf"/>
</dbReference>